<dbReference type="AlphaFoldDB" id="A0A2A6CPF4"/>
<protein>
    <submittedName>
        <fullName evidence="1">Uncharacterized protein</fullName>
    </submittedName>
</protein>
<evidence type="ECO:0000313" key="2">
    <source>
        <dbReference type="Proteomes" id="UP000005239"/>
    </source>
</evidence>
<gene>
    <name evidence="1" type="primary">WBGene00280052</name>
</gene>
<name>A0A2A6CPF4_PRIPA</name>
<reference evidence="2" key="1">
    <citation type="journal article" date="2008" name="Nat. Genet.">
        <title>The Pristionchus pacificus genome provides a unique perspective on nematode lifestyle and parasitism.</title>
        <authorList>
            <person name="Dieterich C."/>
            <person name="Clifton S.W."/>
            <person name="Schuster L.N."/>
            <person name="Chinwalla A."/>
            <person name="Delehaunty K."/>
            <person name="Dinkelacker I."/>
            <person name="Fulton L."/>
            <person name="Fulton R."/>
            <person name="Godfrey J."/>
            <person name="Minx P."/>
            <person name="Mitreva M."/>
            <person name="Roeseler W."/>
            <person name="Tian H."/>
            <person name="Witte H."/>
            <person name="Yang S.P."/>
            <person name="Wilson R.K."/>
            <person name="Sommer R.J."/>
        </authorList>
    </citation>
    <scope>NUCLEOTIDE SEQUENCE [LARGE SCALE GENOMIC DNA]</scope>
    <source>
        <strain evidence="2">PS312</strain>
    </source>
</reference>
<dbReference type="EnsemblMetazoa" id="PPA41683.1">
    <property type="protein sequence ID" value="PPA41683.1"/>
    <property type="gene ID" value="WBGene00280052"/>
</dbReference>
<reference evidence="1" key="2">
    <citation type="submission" date="2022-06" db="UniProtKB">
        <authorList>
            <consortium name="EnsemblMetazoa"/>
        </authorList>
    </citation>
    <scope>IDENTIFICATION</scope>
    <source>
        <strain evidence="1">PS312</strain>
    </source>
</reference>
<keyword evidence="2" id="KW-1185">Reference proteome</keyword>
<sequence>MLLYKAIATMKRHNYMFVISSSSRASPILITTVFIQDFPTSLSFAKFFSPKKKKDRKDP</sequence>
<organism evidence="1 2">
    <name type="scientific">Pristionchus pacificus</name>
    <name type="common">Parasitic nematode worm</name>
    <dbReference type="NCBI Taxonomy" id="54126"/>
    <lineage>
        <taxon>Eukaryota</taxon>
        <taxon>Metazoa</taxon>
        <taxon>Ecdysozoa</taxon>
        <taxon>Nematoda</taxon>
        <taxon>Chromadorea</taxon>
        <taxon>Rhabditida</taxon>
        <taxon>Rhabditina</taxon>
        <taxon>Diplogasteromorpha</taxon>
        <taxon>Diplogasteroidea</taxon>
        <taxon>Neodiplogasteridae</taxon>
        <taxon>Pristionchus</taxon>
    </lineage>
</organism>
<accession>A0A8R1YZB0</accession>
<proteinExistence type="predicted"/>
<accession>A0A2A6CPF4</accession>
<evidence type="ECO:0000313" key="1">
    <source>
        <dbReference type="EnsemblMetazoa" id="PPA41683.1"/>
    </source>
</evidence>
<dbReference type="Proteomes" id="UP000005239">
    <property type="component" value="Unassembled WGS sequence"/>
</dbReference>